<sequence>MTIRCIAFDLDDTLWPVKPVIQQAERHFYGWLQQHYPLITAQYALPELIKHRMNYMQQYPELHYNLTQLRKNWLATLAQAHAYPDTLVAEGFEVFWLARNEVTFFEGALEALESLSARFLLGVISNGNASVHHIGVGHLFQFTHSSAEAGVAKPHPAIFHQALERVGISPHQAVYVGDDPVRDIQGAASAGLRTVWFNPERQTWPGGREPDATIHHLAQLEAVIATL</sequence>
<dbReference type="AlphaFoldDB" id="A0AA51MSX5"/>
<dbReference type="NCBIfam" id="TIGR01549">
    <property type="entry name" value="HAD-SF-IA-v1"/>
    <property type="match status" value="1"/>
</dbReference>
<dbReference type="PRINTS" id="PR00413">
    <property type="entry name" value="HADHALOGNASE"/>
</dbReference>
<dbReference type="EMBL" id="CP133217">
    <property type="protein sequence ID" value="WML87857.1"/>
    <property type="molecule type" value="Genomic_DNA"/>
</dbReference>
<dbReference type="Proteomes" id="UP001223336">
    <property type="component" value="Unassembled WGS sequence"/>
</dbReference>
<evidence type="ECO:0000313" key="2">
    <source>
        <dbReference type="EMBL" id="MDQ5768330.1"/>
    </source>
</evidence>
<dbReference type="InterPro" id="IPR036412">
    <property type="entry name" value="HAD-like_sf"/>
</dbReference>
<dbReference type="NCBIfam" id="TIGR01509">
    <property type="entry name" value="HAD-SF-IA-v3"/>
    <property type="match status" value="1"/>
</dbReference>
<dbReference type="InterPro" id="IPR051540">
    <property type="entry name" value="S-2-haloacid_dehalogenase"/>
</dbReference>
<dbReference type="GO" id="GO:0016787">
    <property type="term" value="F:hydrolase activity"/>
    <property type="evidence" value="ECO:0007669"/>
    <property type="project" value="UniProtKB-KW"/>
</dbReference>
<dbReference type="SFLD" id="SFLDS00003">
    <property type="entry name" value="Haloacid_Dehalogenase"/>
    <property type="match status" value="1"/>
</dbReference>
<dbReference type="InterPro" id="IPR023214">
    <property type="entry name" value="HAD_sf"/>
</dbReference>
<dbReference type="InterPro" id="IPR006439">
    <property type="entry name" value="HAD-SF_hydro_IA"/>
</dbReference>
<dbReference type="Gene3D" id="3.40.50.1000">
    <property type="entry name" value="HAD superfamily/HAD-like"/>
    <property type="match status" value="1"/>
</dbReference>
<dbReference type="Pfam" id="PF00702">
    <property type="entry name" value="Hydrolase"/>
    <property type="match status" value="1"/>
</dbReference>
<organism evidence="3">
    <name type="scientific">Thiothrix subterranea</name>
    <dbReference type="NCBI Taxonomy" id="2735563"/>
    <lineage>
        <taxon>Bacteria</taxon>
        <taxon>Pseudomonadati</taxon>
        <taxon>Pseudomonadota</taxon>
        <taxon>Gammaproteobacteria</taxon>
        <taxon>Thiotrichales</taxon>
        <taxon>Thiotrichaceae</taxon>
        <taxon>Thiothrix</taxon>
    </lineage>
</organism>
<dbReference type="PANTHER" id="PTHR43316">
    <property type="entry name" value="HYDROLASE, HALOACID DELAHOGENASE-RELATED"/>
    <property type="match status" value="1"/>
</dbReference>
<reference evidence="3 4" key="1">
    <citation type="submission" date="2023-08" db="EMBL/GenBank/DDBJ databases">
        <title>New molecular markers tilS and rpoB for phylogenetic and monitoring studies of the genus Thiothrix biodiversity.</title>
        <authorList>
            <person name="Ravin N.V."/>
            <person name="Smolyakov D."/>
            <person name="Markov N.D."/>
            <person name="Beletsky A.V."/>
            <person name="Mardanov A.V."/>
            <person name="Rudenko T.S."/>
            <person name="Grabovich M.Y."/>
        </authorList>
    </citation>
    <scope>NUCLEOTIDE SEQUENCE</scope>
    <source>
        <strain evidence="3">DNT52</strain>
        <strain evidence="2 4">H33</strain>
    </source>
</reference>
<keyword evidence="4" id="KW-1185">Reference proteome</keyword>
<protein>
    <submittedName>
        <fullName evidence="3">HAD family hydrolase</fullName>
        <ecNumber evidence="3">3.1.3.-</ecNumber>
    </submittedName>
</protein>
<evidence type="ECO:0000256" key="1">
    <source>
        <dbReference type="ARBA" id="ARBA00022801"/>
    </source>
</evidence>
<dbReference type="Gene3D" id="1.20.120.1600">
    <property type="match status" value="1"/>
</dbReference>
<name>A0AA51MSX5_9GAMM</name>
<accession>A0AA51MSX5</accession>
<dbReference type="EMBL" id="JAVFKN010000007">
    <property type="protein sequence ID" value="MDQ5768330.1"/>
    <property type="molecule type" value="Genomic_DNA"/>
</dbReference>
<dbReference type="Proteomes" id="UP001229862">
    <property type="component" value="Chromosome"/>
</dbReference>
<keyword evidence="1 3" id="KW-0378">Hydrolase</keyword>
<evidence type="ECO:0000313" key="4">
    <source>
        <dbReference type="Proteomes" id="UP001223336"/>
    </source>
</evidence>
<dbReference type="SUPFAM" id="SSF56784">
    <property type="entry name" value="HAD-like"/>
    <property type="match status" value="1"/>
</dbReference>
<dbReference type="RefSeq" id="WP_202718879.1">
    <property type="nucleotide sequence ID" value="NZ_CP053482.1"/>
</dbReference>
<dbReference type="SFLD" id="SFLDG01129">
    <property type="entry name" value="C1.5:_HAD__Beta-PGM__Phosphata"/>
    <property type="match status" value="1"/>
</dbReference>
<proteinExistence type="predicted"/>
<evidence type="ECO:0000313" key="3">
    <source>
        <dbReference type="EMBL" id="WML87857.1"/>
    </source>
</evidence>
<gene>
    <name evidence="2" type="ORF">RCC75_07305</name>
    <name evidence="3" type="ORF">RCG00_05680</name>
</gene>
<dbReference type="EC" id="3.1.3.-" evidence="3"/>